<evidence type="ECO:0000313" key="1">
    <source>
        <dbReference type="EMBL" id="REK71977.1"/>
    </source>
</evidence>
<dbReference type="AlphaFoldDB" id="A0A371P7Q6"/>
<dbReference type="Proteomes" id="UP000261905">
    <property type="component" value="Unassembled WGS sequence"/>
</dbReference>
<comment type="caution">
    <text evidence="1">The sequence shown here is derived from an EMBL/GenBank/DDBJ whole genome shotgun (WGS) entry which is preliminary data.</text>
</comment>
<sequence length="66" mass="7610">MASLKRIYNLECYSKKAITSDNIIFTHRAIALGPRSGFKEAVAVDTSDFVGRREYTKRYTQLHKNQ</sequence>
<gene>
    <name evidence="1" type="ORF">DX130_19990</name>
</gene>
<protein>
    <submittedName>
        <fullName evidence="1">Uncharacterized protein</fullName>
    </submittedName>
</protein>
<reference evidence="1 2" key="1">
    <citation type="submission" date="2018-08" db="EMBL/GenBank/DDBJ databases">
        <title>Paenibacillus sp. M4BSY-1, whole genome shotgun sequence.</title>
        <authorList>
            <person name="Tuo L."/>
        </authorList>
    </citation>
    <scope>NUCLEOTIDE SEQUENCE [LARGE SCALE GENOMIC DNA]</scope>
    <source>
        <strain evidence="1 2">M4BSY-1</strain>
    </source>
</reference>
<dbReference type="EMBL" id="QUBQ01000004">
    <property type="protein sequence ID" value="REK71977.1"/>
    <property type="molecule type" value="Genomic_DNA"/>
</dbReference>
<keyword evidence="2" id="KW-1185">Reference proteome</keyword>
<organism evidence="1 2">
    <name type="scientific">Paenibacillus paeoniae</name>
    <dbReference type="NCBI Taxonomy" id="2292705"/>
    <lineage>
        <taxon>Bacteria</taxon>
        <taxon>Bacillati</taxon>
        <taxon>Bacillota</taxon>
        <taxon>Bacilli</taxon>
        <taxon>Bacillales</taxon>
        <taxon>Paenibacillaceae</taxon>
        <taxon>Paenibacillus</taxon>
    </lineage>
</organism>
<name>A0A371P7Q6_9BACL</name>
<evidence type="ECO:0000313" key="2">
    <source>
        <dbReference type="Proteomes" id="UP000261905"/>
    </source>
</evidence>
<proteinExistence type="predicted"/>
<accession>A0A371P7Q6</accession>